<proteinExistence type="predicted"/>
<geneLocation type="chloroplast" evidence="1"/>
<feature type="non-terminal residue" evidence="1">
    <location>
        <position position="1"/>
    </location>
</feature>
<accession>A0A088QCH5</accession>
<organism evidence="1">
    <name type="scientific">Peritoma arborea</name>
    <name type="common">Bladderpod spiderflower</name>
    <name type="synonym">Isomeris arborea</name>
    <dbReference type="NCBI Taxonomy" id="171228"/>
    <lineage>
        <taxon>Eukaryota</taxon>
        <taxon>Viridiplantae</taxon>
        <taxon>Streptophyta</taxon>
        <taxon>Embryophyta</taxon>
        <taxon>Tracheophyta</taxon>
        <taxon>Spermatophyta</taxon>
        <taxon>Magnoliopsida</taxon>
        <taxon>eudicotyledons</taxon>
        <taxon>Gunneridae</taxon>
        <taxon>Pentapetalae</taxon>
        <taxon>rosids</taxon>
        <taxon>malvids</taxon>
        <taxon>Brassicales</taxon>
        <taxon>Cleomaceae</taxon>
        <taxon>Cleomella</taxon>
    </lineage>
</organism>
<dbReference type="AlphaFoldDB" id="A0A088QCH5"/>
<protein>
    <submittedName>
        <fullName evidence="1">Ycf1</fullName>
    </submittedName>
</protein>
<sequence length="135" mass="16792">KKKNNIYQNFFDKSISKYKKKTGNRKKKLLCFFVPENILSPKRRREFRILISFKLKKKNARYKNLRFDKNIQNYGEVLNKKFHRNENNLLKFKLFLSPKFRFEDLACMNRYWFNTNNGNHFSMLRIHMYPRFKIH</sequence>
<reference evidence="1" key="1">
    <citation type="journal article" date="2014" name="Taxon">
        <title>Resolved phylogeny of Cleomaceae based on all three genomes.</title>
        <authorList>
            <person name="Patchell M.J."/>
            <person name="Roalson E.H."/>
            <person name="Hall J.C."/>
        </authorList>
    </citation>
    <scope>NUCLEOTIDE SEQUENCE</scope>
</reference>
<dbReference type="EMBL" id="KF923070">
    <property type="protein sequence ID" value="AIN75299.1"/>
    <property type="molecule type" value="Genomic_DNA"/>
</dbReference>
<evidence type="ECO:0000313" key="1">
    <source>
        <dbReference type="EMBL" id="AIN75299.1"/>
    </source>
</evidence>
<keyword evidence="1" id="KW-0150">Chloroplast</keyword>
<gene>
    <name evidence="1" type="primary">ycf1</name>
</gene>
<keyword evidence="1" id="KW-0934">Plastid</keyword>
<name>A0A088QCH5_PERAO</name>